<dbReference type="PANTHER" id="PTHR37743:SF1">
    <property type="entry name" value="ARM REPEAT SUPERFAMILY PROTEIN"/>
    <property type="match status" value="1"/>
</dbReference>
<dbReference type="InterPro" id="IPR016024">
    <property type="entry name" value="ARM-type_fold"/>
</dbReference>
<sequence length="1102" mass="123179">MEPQQQQEQQLIWKSEAGESMMSVTIGRAMNTVLSSRPRKLQDAISRLSLVPNSTPSSLSSLEDSVWFLRKYIEDAAEKEEPLDSILIPIIEHSLRNKDSKHGGQAIILINWFFRDEHLFRALAYDLANIFTRKDDPYITFGWCTLVRSLLEYDCAPYQHPLDGIREKFYFLLKILNPCISRMLLIICGGSASLDGFELPSRLSVSAADCLLVLTEALTKKADYPSSKEKSSASHPSTSVPAPLRDQKEKPAISSLGLLNVEMEFILWSHLEDVINMVQRLLAWNRKSRPLHSKGIELVLKWLQEIKGEYGCFENEAGSEILKTGALLLSSCWKHYSKLMHLEDRNFSRHYKEFLEQYLSGIQHCTHNRAEQHGGNKDVGVETRKFFLNCLCLLLGRFESKKFESIMAEFGMQISQVLLSQLHCTDEDVIAGTVCIFKAAVFTPNKSVGSSLADGTQMDDVLTSLLHLLDERDGTARAAIILIAEYCYMSTDSYCLQQVLMRIASGNDIQRMNAMDVLSELIHIALHSANDSSHLAWKDLANHLLDLLGDEVIVIREQASNLLSRIEPSLVLPALVRLAYSPNERVQSSASAALTAGLKYHNQKVEVICMLLDCLSNISQSLDLPKATGDIREGSKFDTEKVLRLIPEWSKSVQVWDSMIGPLIDKMFTEPANATIVRFLSYISEHLADAADVVLSRVLLQMKGLEEIDESFLSRWESRTYTGNDTVQQVLFEHLCPLLVIRLLPLRVFDDLNSSAMYGYVTKQGIPQDHGVINPIGHESVAALLLSRALARFEFEDVRKLAAELCGRIHPKVLFPIVASQLRQAVGLQDTWKIKACLFSVCTSLVVRGRDSIVHPDVLEIRKTLEMVLLWSSSDGDEVSKAQHGCIDCLALMICAELQAVGSQVSNSEKQGNPESAATRNSVLTHVIRQLIDDKNEILMNSTMGSEHPSHGAPLVHSFRLCMANVLISACQKISDTGKKRFTQRTLPRLINSVEAIMHPDIRAACVHVLFSAVYHLKSVVLPYSSDLLKLSLNFLKKESEKERMAGAKLIASLMASEDAILVNISGELLEARSILSDVCARDSSLDLQEVCRKLMACISFP</sequence>
<dbReference type="OrthoDB" id="79603at2759"/>
<protein>
    <submittedName>
        <fullName evidence="2">Putative ARM repeat superfamily protein</fullName>
    </submittedName>
</protein>
<dbReference type="Proteomes" id="UP000593562">
    <property type="component" value="Unassembled WGS sequence"/>
</dbReference>
<dbReference type="PANTHER" id="PTHR37743">
    <property type="entry name" value="ARM REPEAT SUPERFAMILY PROTEIN"/>
    <property type="match status" value="1"/>
</dbReference>
<dbReference type="InterPro" id="IPR011989">
    <property type="entry name" value="ARM-like"/>
</dbReference>
<dbReference type="Gene3D" id="1.25.10.10">
    <property type="entry name" value="Leucine-rich Repeat Variant"/>
    <property type="match status" value="2"/>
</dbReference>
<dbReference type="FunCoup" id="A0A7J7CUF3">
    <property type="interactions" value="1411"/>
</dbReference>
<comment type="caution">
    <text evidence="2">The sequence shown here is derived from an EMBL/GenBank/DDBJ whole genome shotgun (WGS) entry which is preliminary data.</text>
</comment>
<dbReference type="EMBL" id="JAAARO010000013">
    <property type="protein sequence ID" value="KAF5737703.1"/>
    <property type="molecule type" value="Genomic_DNA"/>
</dbReference>
<organism evidence="2 3">
    <name type="scientific">Tripterygium wilfordii</name>
    <name type="common">Thunder God vine</name>
    <dbReference type="NCBI Taxonomy" id="458696"/>
    <lineage>
        <taxon>Eukaryota</taxon>
        <taxon>Viridiplantae</taxon>
        <taxon>Streptophyta</taxon>
        <taxon>Embryophyta</taxon>
        <taxon>Tracheophyta</taxon>
        <taxon>Spermatophyta</taxon>
        <taxon>Magnoliopsida</taxon>
        <taxon>eudicotyledons</taxon>
        <taxon>Gunneridae</taxon>
        <taxon>Pentapetalae</taxon>
        <taxon>rosids</taxon>
        <taxon>fabids</taxon>
        <taxon>Celastrales</taxon>
        <taxon>Celastraceae</taxon>
        <taxon>Tripterygium</taxon>
    </lineage>
</organism>
<evidence type="ECO:0000313" key="3">
    <source>
        <dbReference type="Proteomes" id="UP000593562"/>
    </source>
</evidence>
<feature type="region of interest" description="Disordered" evidence="1">
    <location>
        <begin position="225"/>
        <end position="244"/>
    </location>
</feature>
<gene>
    <name evidence="2" type="ORF">HS088_TW13G00592</name>
</gene>
<evidence type="ECO:0000256" key="1">
    <source>
        <dbReference type="SAM" id="MobiDB-lite"/>
    </source>
</evidence>
<dbReference type="SUPFAM" id="SSF48371">
    <property type="entry name" value="ARM repeat"/>
    <property type="match status" value="2"/>
</dbReference>
<accession>A0A7J7CUF3</accession>
<reference evidence="2 3" key="1">
    <citation type="journal article" date="2020" name="Nat. Commun.">
        <title>Genome of Tripterygium wilfordii and identification of cytochrome P450 involved in triptolide biosynthesis.</title>
        <authorList>
            <person name="Tu L."/>
            <person name="Su P."/>
            <person name="Zhang Z."/>
            <person name="Gao L."/>
            <person name="Wang J."/>
            <person name="Hu T."/>
            <person name="Zhou J."/>
            <person name="Zhang Y."/>
            <person name="Zhao Y."/>
            <person name="Liu Y."/>
            <person name="Song Y."/>
            <person name="Tong Y."/>
            <person name="Lu Y."/>
            <person name="Yang J."/>
            <person name="Xu C."/>
            <person name="Jia M."/>
            <person name="Peters R.J."/>
            <person name="Huang L."/>
            <person name="Gao W."/>
        </authorList>
    </citation>
    <scope>NUCLEOTIDE SEQUENCE [LARGE SCALE GENOMIC DNA]</scope>
    <source>
        <strain evidence="3">cv. XIE 37</strain>
        <tissue evidence="2">Leaf</tissue>
    </source>
</reference>
<evidence type="ECO:0000313" key="2">
    <source>
        <dbReference type="EMBL" id="KAF5737703.1"/>
    </source>
</evidence>
<name>A0A7J7CUF3_TRIWF</name>
<dbReference type="InParanoid" id="A0A7J7CUF3"/>
<dbReference type="AlphaFoldDB" id="A0A7J7CUF3"/>
<keyword evidence="3" id="KW-1185">Reference proteome</keyword>
<proteinExistence type="predicted"/>